<dbReference type="OrthoDB" id="6429976at2759"/>
<protein>
    <submittedName>
        <fullName evidence="2">Uncharacterized protein</fullName>
    </submittedName>
</protein>
<feature type="region of interest" description="Disordered" evidence="1">
    <location>
        <begin position="1"/>
        <end position="26"/>
    </location>
</feature>
<feature type="region of interest" description="Disordered" evidence="1">
    <location>
        <begin position="56"/>
        <end position="91"/>
    </location>
</feature>
<accession>A0A087ULE8</accession>
<evidence type="ECO:0000256" key="1">
    <source>
        <dbReference type="SAM" id="MobiDB-lite"/>
    </source>
</evidence>
<sequence>MGLKSSLQPPASKRSNPSSKNNNHVKFVTPTTTLDASHTMKVDVVLHTIAAAAAESVGAGINGSPWRGENYSPTRTENGIELSSPETDSPR</sequence>
<keyword evidence="3" id="KW-1185">Reference proteome</keyword>
<reference evidence="2 3" key="1">
    <citation type="submission" date="2013-11" db="EMBL/GenBank/DDBJ databases">
        <title>Genome sequencing of Stegodyphus mimosarum.</title>
        <authorList>
            <person name="Bechsgaard J."/>
        </authorList>
    </citation>
    <scope>NUCLEOTIDE SEQUENCE [LARGE SCALE GENOMIC DNA]</scope>
</reference>
<evidence type="ECO:0000313" key="2">
    <source>
        <dbReference type="EMBL" id="KFM78187.1"/>
    </source>
</evidence>
<dbReference type="Proteomes" id="UP000054359">
    <property type="component" value="Unassembled WGS sequence"/>
</dbReference>
<dbReference type="AlphaFoldDB" id="A0A087ULE8"/>
<proteinExistence type="predicted"/>
<dbReference type="EMBL" id="KK120389">
    <property type="protein sequence ID" value="KFM78187.1"/>
    <property type="molecule type" value="Genomic_DNA"/>
</dbReference>
<gene>
    <name evidence="2" type="ORF">X975_19197</name>
</gene>
<name>A0A087ULE8_STEMI</name>
<organism evidence="2 3">
    <name type="scientific">Stegodyphus mimosarum</name>
    <name type="common">African social velvet spider</name>
    <dbReference type="NCBI Taxonomy" id="407821"/>
    <lineage>
        <taxon>Eukaryota</taxon>
        <taxon>Metazoa</taxon>
        <taxon>Ecdysozoa</taxon>
        <taxon>Arthropoda</taxon>
        <taxon>Chelicerata</taxon>
        <taxon>Arachnida</taxon>
        <taxon>Araneae</taxon>
        <taxon>Araneomorphae</taxon>
        <taxon>Entelegynae</taxon>
        <taxon>Eresoidea</taxon>
        <taxon>Eresidae</taxon>
        <taxon>Stegodyphus</taxon>
    </lineage>
</organism>
<feature type="non-terminal residue" evidence="2">
    <location>
        <position position="91"/>
    </location>
</feature>
<feature type="compositionally biased region" description="Low complexity" evidence="1">
    <location>
        <begin position="9"/>
        <end position="22"/>
    </location>
</feature>
<evidence type="ECO:0000313" key="3">
    <source>
        <dbReference type="Proteomes" id="UP000054359"/>
    </source>
</evidence>